<feature type="binding site" evidence="6 7">
    <location>
        <position position="215"/>
    </location>
    <ligand>
        <name>Zn(2+)</name>
        <dbReference type="ChEBI" id="CHEBI:29105"/>
    </ligand>
</feature>
<organism evidence="9 10">
    <name type="scientific">Patiria miniata</name>
    <name type="common">Bat star</name>
    <name type="synonym">Asterina miniata</name>
    <dbReference type="NCBI Taxonomy" id="46514"/>
    <lineage>
        <taxon>Eukaryota</taxon>
        <taxon>Metazoa</taxon>
        <taxon>Echinodermata</taxon>
        <taxon>Eleutherozoa</taxon>
        <taxon>Asterozoa</taxon>
        <taxon>Asteroidea</taxon>
        <taxon>Valvatacea</taxon>
        <taxon>Valvatida</taxon>
        <taxon>Asterinidae</taxon>
        <taxon>Patiria</taxon>
    </lineage>
</organism>
<dbReference type="PROSITE" id="PS50970">
    <property type="entry name" value="HCY"/>
    <property type="match status" value="1"/>
</dbReference>
<evidence type="ECO:0000313" key="10">
    <source>
        <dbReference type="Proteomes" id="UP000887568"/>
    </source>
</evidence>
<dbReference type="Proteomes" id="UP000887568">
    <property type="component" value="Unplaced"/>
</dbReference>
<dbReference type="Pfam" id="PF02574">
    <property type="entry name" value="S-methyl_trans"/>
    <property type="match status" value="1"/>
</dbReference>
<evidence type="ECO:0000259" key="8">
    <source>
        <dbReference type="PROSITE" id="PS50970"/>
    </source>
</evidence>
<keyword evidence="2 7" id="KW-0489">Methyltransferase</keyword>
<dbReference type="InterPro" id="IPR036589">
    <property type="entry name" value="HCY_dom_sf"/>
</dbReference>
<dbReference type="AlphaFoldDB" id="A0A914ATW9"/>
<dbReference type="GO" id="GO:0047150">
    <property type="term" value="F:betaine-homocysteine S-methyltransferase activity"/>
    <property type="evidence" value="ECO:0007669"/>
    <property type="project" value="TreeGrafter"/>
</dbReference>
<dbReference type="GO" id="GO:0008270">
    <property type="term" value="F:zinc ion binding"/>
    <property type="evidence" value="ECO:0007669"/>
    <property type="project" value="InterPro"/>
</dbReference>
<dbReference type="OrthoDB" id="261426at2759"/>
<evidence type="ECO:0000256" key="5">
    <source>
        <dbReference type="ARBA" id="ARBA00022833"/>
    </source>
</evidence>
<evidence type="ECO:0000256" key="2">
    <source>
        <dbReference type="ARBA" id="ARBA00022603"/>
    </source>
</evidence>
<keyword evidence="3 7" id="KW-0808">Transferase</keyword>
<comment type="pathway">
    <text evidence="1">Amino-acid biosynthesis; L-methionine biosynthesis via de novo pathway; L-methionine from L-homocysteine (BhmT route): step 1/1.</text>
</comment>
<feature type="binding site" evidence="6 7">
    <location>
        <position position="302"/>
    </location>
    <ligand>
        <name>Zn(2+)</name>
        <dbReference type="ChEBI" id="CHEBI:29105"/>
    </ligand>
</feature>
<dbReference type="InterPro" id="IPR051524">
    <property type="entry name" value="BHMT"/>
</dbReference>
<reference evidence="9" key="1">
    <citation type="submission" date="2022-11" db="UniProtKB">
        <authorList>
            <consortium name="EnsemblMetazoa"/>
        </authorList>
    </citation>
    <scope>IDENTIFICATION</scope>
</reference>
<accession>A0A914ATW9</accession>
<evidence type="ECO:0000256" key="7">
    <source>
        <dbReference type="PROSITE-ProRule" id="PRU00333"/>
    </source>
</evidence>
<dbReference type="InterPro" id="IPR017226">
    <property type="entry name" value="BHMT-like"/>
</dbReference>
<dbReference type="FunFam" id="3.20.20.330:FF:000003">
    <property type="entry name" value="Betaine--homocysteine S-methyltransferase 1"/>
    <property type="match status" value="1"/>
</dbReference>
<protein>
    <recommendedName>
        <fullName evidence="8">Hcy-binding domain-containing protein</fullName>
    </recommendedName>
</protein>
<evidence type="ECO:0000256" key="4">
    <source>
        <dbReference type="ARBA" id="ARBA00022723"/>
    </source>
</evidence>
<keyword evidence="4 6" id="KW-0479">Metal-binding</keyword>
<evidence type="ECO:0000256" key="6">
    <source>
        <dbReference type="PIRSR" id="PIRSR037505-2"/>
    </source>
</evidence>
<dbReference type="GeneID" id="119736825"/>
<feature type="binding site" evidence="6 7">
    <location>
        <position position="303"/>
    </location>
    <ligand>
        <name>Zn(2+)</name>
        <dbReference type="ChEBI" id="CHEBI:29105"/>
    </ligand>
</feature>
<dbReference type="PANTHER" id="PTHR46120">
    <property type="entry name" value="BETAINE--HOMOCYSTEINE S-METHYLTRANSFERASE 1"/>
    <property type="match status" value="1"/>
</dbReference>
<dbReference type="OMA" id="PECNHSG"/>
<dbReference type="InterPro" id="IPR003726">
    <property type="entry name" value="HCY_dom"/>
</dbReference>
<dbReference type="Gene3D" id="3.20.20.330">
    <property type="entry name" value="Homocysteine-binding-like domain"/>
    <property type="match status" value="1"/>
</dbReference>
<evidence type="ECO:0000256" key="1">
    <source>
        <dbReference type="ARBA" id="ARBA00005137"/>
    </source>
</evidence>
<evidence type="ECO:0000313" key="9">
    <source>
        <dbReference type="EnsemblMetazoa" id="XP_038066766.1"/>
    </source>
</evidence>
<dbReference type="EnsemblMetazoa" id="XM_038210838.1">
    <property type="protein sequence ID" value="XP_038066766.1"/>
    <property type="gene ID" value="LOC119736825"/>
</dbReference>
<evidence type="ECO:0000256" key="3">
    <source>
        <dbReference type="ARBA" id="ARBA00022679"/>
    </source>
</evidence>
<dbReference type="RefSeq" id="XP_038066766.1">
    <property type="nucleotide sequence ID" value="XM_038210838.1"/>
</dbReference>
<proteinExistence type="predicted"/>
<dbReference type="SUPFAM" id="SSF82282">
    <property type="entry name" value="Homocysteine S-methyltransferase"/>
    <property type="match status" value="1"/>
</dbReference>
<sequence>MTSKKGLLERLAAGEVIIGDGSFVFLLERRGYVSAAAWTPESCVLHPEAVRQLHREYLRAGADVMQTATFYSSDWQLQHVATTRNDEKMKSLTTADINSAAVDIARGVAEEGDALVAGSVSPVSSIAFKKGKEHVVGEFTKQMATFREKKVDFLLGEFFINIEEAEWAIQAMAEIGVPVACTMRIPSRGDAAGHSPQECAVRMAKAGASVVGVNCMYDPDICLETIALMKEGLKEAGLDQTYLMVQPLGFHTQDPGLIEDRRGYNALPEMPYALEPRAITRIDAHRFARAAYDLGVRYIGGCCGFEPHHIRSLAIELSKERGRLPPAAFNMTPWDCLKVSNTSSYKEKTSQEYWFNLNPASGRQVKPFATLCKKD</sequence>
<dbReference type="PIRSF" id="PIRSF037505">
    <property type="entry name" value="Betaine_HMT"/>
    <property type="match status" value="1"/>
</dbReference>
<dbReference type="GO" id="GO:0009086">
    <property type="term" value="P:methionine biosynthetic process"/>
    <property type="evidence" value="ECO:0007669"/>
    <property type="project" value="InterPro"/>
</dbReference>
<dbReference type="PANTHER" id="PTHR46120:SF4">
    <property type="entry name" value="HCY-BINDING DOMAIN-CONTAINING PROTEIN"/>
    <property type="match status" value="1"/>
</dbReference>
<dbReference type="GO" id="GO:0032259">
    <property type="term" value="P:methylation"/>
    <property type="evidence" value="ECO:0007669"/>
    <property type="project" value="UniProtKB-KW"/>
</dbReference>
<keyword evidence="10" id="KW-1185">Reference proteome</keyword>
<keyword evidence="5 6" id="KW-0862">Zinc</keyword>
<comment type="cofactor">
    <cofactor evidence="6">
        <name>Zn(2+)</name>
        <dbReference type="ChEBI" id="CHEBI:29105"/>
    </cofactor>
    <text evidence="6">Binds 1 zinc ion per subunit.</text>
</comment>
<name>A0A914ATW9_PATMI</name>
<feature type="domain" description="Hcy-binding" evidence="8">
    <location>
        <begin position="5"/>
        <end position="317"/>
    </location>
</feature>